<sequence>MESTFQQRHNREAFLSIAENEIVCRRSKERDPNHLTCYHFKEQFNVDLPLFTSDFQWTSGLVCFMRNCSENIWSEDSEQKIYSNDSQMAYIGVKCHLIDAQFDLKDLNLNFRFLEQDHDTYYINSCITNVLNEWSVLNK</sequence>
<dbReference type="EMBL" id="CAJNOC010002111">
    <property type="protein sequence ID" value="CAF0913011.1"/>
    <property type="molecule type" value="Genomic_DNA"/>
</dbReference>
<comment type="caution">
    <text evidence="1">The sequence shown here is derived from an EMBL/GenBank/DDBJ whole genome shotgun (WGS) entry which is preliminary data.</text>
</comment>
<proteinExistence type="predicted"/>
<evidence type="ECO:0000313" key="1">
    <source>
        <dbReference type="EMBL" id="CAF0913011.1"/>
    </source>
</evidence>
<feature type="non-terminal residue" evidence="1">
    <location>
        <position position="1"/>
    </location>
</feature>
<accession>A0A814AE86</accession>
<evidence type="ECO:0000313" key="2">
    <source>
        <dbReference type="Proteomes" id="UP000663879"/>
    </source>
</evidence>
<name>A0A814AE86_9BILA</name>
<dbReference type="AlphaFoldDB" id="A0A814AE86"/>
<reference evidence="1" key="1">
    <citation type="submission" date="2021-02" db="EMBL/GenBank/DDBJ databases">
        <authorList>
            <person name="Nowell W R."/>
        </authorList>
    </citation>
    <scope>NUCLEOTIDE SEQUENCE</scope>
    <source>
        <strain evidence="1">Ploen Becks lab</strain>
    </source>
</reference>
<keyword evidence="2" id="KW-1185">Reference proteome</keyword>
<dbReference type="Proteomes" id="UP000663879">
    <property type="component" value="Unassembled WGS sequence"/>
</dbReference>
<gene>
    <name evidence="1" type="ORF">OXX778_LOCUS12002</name>
</gene>
<organism evidence="1 2">
    <name type="scientific">Brachionus calyciflorus</name>
    <dbReference type="NCBI Taxonomy" id="104777"/>
    <lineage>
        <taxon>Eukaryota</taxon>
        <taxon>Metazoa</taxon>
        <taxon>Spiralia</taxon>
        <taxon>Gnathifera</taxon>
        <taxon>Rotifera</taxon>
        <taxon>Eurotatoria</taxon>
        <taxon>Monogononta</taxon>
        <taxon>Pseudotrocha</taxon>
        <taxon>Ploima</taxon>
        <taxon>Brachionidae</taxon>
        <taxon>Brachionus</taxon>
    </lineage>
</organism>
<protein>
    <submittedName>
        <fullName evidence="1">Uncharacterized protein</fullName>
    </submittedName>
</protein>